<reference evidence="2 3" key="1">
    <citation type="journal article" date="2020" name="G3 (Bethesda)">
        <title>Improved Reference Genome for Cyclotella cryptica CCMP332, a Model for Cell Wall Morphogenesis, Salinity Adaptation, and Lipid Production in Diatoms (Bacillariophyta).</title>
        <authorList>
            <person name="Roberts W.R."/>
            <person name="Downey K.M."/>
            <person name="Ruck E.C."/>
            <person name="Traller J.C."/>
            <person name="Alverson A.J."/>
        </authorList>
    </citation>
    <scope>NUCLEOTIDE SEQUENCE [LARGE SCALE GENOMIC DNA]</scope>
    <source>
        <strain evidence="2 3">CCMP332</strain>
    </source>
</reference>
<accession>A0ABD3P4G5</accession>
<sequence length="1259" mass="141131">MPLKIDWSIVFIQVMTRTRLHVISILSDHAIAGPCKLVIISLLLLSFQYSSYHDDTYYNTRFVSAAVTPESGDSSIVPEQRTLQTTKQQEQQQSPPNNQSTNVCSNNPSLSIHSSSPPKVIDQVLDYLDEQKSSIQAKIFQSFTDKHRNVTKNSVHYLYEDFRSNLEWMARDGIPNPNSENPFKFFLGPENCNNDGWQIGLINVAAFLSQAMTLGIQNDTCDELNWEMVLPEDGNVFEGVYPLSNACGMRGWEYQAGKFFSCSGKDEVSGVRFDCEAKRSMRVKAVDKARFGGTPPELECYPRTEERTYTGYFDPAIGVRDDKVVESVSGRTDVEGCCWWGRGALHTKGTCNLGKLNFYLGKRAADEGRDSRYPDIDFCDNPEAICSDIRTMEMRWVVALFEWVERIQSFDFNGWNYMEQLQKVVDGDLLNDLKFEKSNFIDEVGAVLEQGCPTPPCDAVEKRQRLNWANKRKANFRSAVEALGLPIKSSAFREIESMLMKGKEVFEEIVLSSVNPDDKQPYQSYRYQFADFIEALRLMSDIGYDDKFFYIGQPLNVKTHEDGAEPNGDFDVVSGIINICLFLSQAVAQSIREDACDEHNIQLVNGKYPVSNSCGQFGLSYQDINCTGASADMTCPLDTNQSFSGVTRALTLRAPQPFKCAPKSQFPVTGYWDERRVEEDHKTAFSNQLGRTDVEGCCWWGRGVFRNVTRGRCFFGQLNYHIGKRAAIEGRPSLYPSVDFCKFACDKEVSVQFSPKFIIHGCYFFFEKGEFPEAVCASEFSHELRWVAGMFHWIHVVQSYDQRGWSYMEKIRNISAIVAINGTIDSSLAMQVDCILKTGKVKCDVAMDTTDIFGEVLSAVANFNLPTASPTVTQPTLPPVDFPTTVSSVTKLRCATSLFSSYANSFIYDTSCFDSIVDFCVFKSPVVPPTPFPSISTPPTSSPVIFVSPSKPNIDIIMKYLEEKRSSIEAKILTPLTTDELGIYTFEGFTETLSLMATGITGSKSFYVGHGSNNAESQKRGLVNIAAFLAHVRTLSIEANTCDELNRDFINQTQYPLSNACGQYGASYQDMRCDTDESFMECKPDPEMQVTGVAKDNPSGQPPPFFCGPKEFFPFTGYYDSAQSSVINDVPKANRLGRDDVESCCWWGRGAAQAAGVCMYGKLNYYLKSLFPSVDLCKYPGSVCSGPYSFTLMWITGMFVWVESAQSDAFYSAALDRYVLGEINDQELADTISDRLASGRDKEKRLKNFQLALTALEIE</sequence>
<evidence type="ECO:0000313" key="3">
    <source>
        <dbReference type="Proteomes" id="UP001516023"/>
    </source>
</evidence>
<proteinExistence type="predicted"/>
<dbReference type="AlphaFoldDB" id="A0ABD3P4G5"/>
<dbReference type="PANTHER" id="PTHR21113:SF4">
    <property type="entry name" value="CHITIN-BINDING TYPE-4 DOMAIN-CONTAINING PROTEIN"/>
    <property type="match status" value="1"/>
</dbReference>
<dbReference type="Proteomes" id="UP001516023">
    <property type="component" value="Unassembled WGS sequence"/>
</dbReference>
<evidence type="ECO:0000256" key="1">
    <source>
        <dbReference type="SAM" id="MobiDB-lite"/>
    </source>
</evidence>
<protein>
    <submittedName>
        <fullName evidence="2">Uncharacterized protein</fullName>
    </submittedName>
</protein>
<comment type="caution">
    <text evidence="2">The sequence shown here is derived from an EMBL/GenBank/DDBJ whole genome shotgun (WGS) entry which is preliminary data.</text>
</comment>
<keyword evidence="3" id="KW-1185">Reference proteome</keyword>
<dbReference type="PANTHER" id="PTHR21113">
    <property type="entry name" value="AGAP001705-PA"/>
    <property type="match status" value="1"/>
</dbReference>
<gene>
    <name evidence="2" type="ORF">HJC23_001921</name>
</gene>
<name>A0ABD3P4G5_9STRA</name>
<organism evidence="2 3">
    <name type="scientific">Cyclotella cryptica</name>
    <dbReference type="NCBI Taxonomy" id="29204"/>
    <lineage>
        <taxon>Eukaryota</taxon>
        <taxon>Sar</taxon>
        <taxon>Stramenopiles</taxon>
        <taxon>Ochrophyta</taxon>
        <taxon>Bacillariophyta</taxon>
        <taxon>Coscinodiscophyceae</taxon>
        <taxon>Thalassiosirophycidae</taxon>
        <taxon>Stephanodiscales</taxon>
        <taxon>Stephanodiscaceae</taxon>
        <taxon>Cyclotella</taxon>
    </lineage>
</organism>
<evidence type="ECO:0000313" key="2">
    <source>
        <dbReference type="EMBL" id="KAL3782313.1"/>
    </source>
</evidence>
<feature type="region of interest" description="Disordered" evidence="1">
    <location>
        <begin position="83"/>
        <end position="117"/>
    </location>
</feature>
<dbReference type="EMBL" id="JABMIG020000290">
    <property type="protein sequence ID" value="KAL3782313.1"/>
    <property type="molecule type" value="Genomic_DNA"/>
</dbReference>